<keyword evidence="1" id="KW-0575">Peroxidase</keyword>
<keyword evidence="3" id="KW-0378">Hydrolase</keyword>
<comment type="caution">
    <text evidence="3">The sequence shown here is derived from an EMBL/GenBank/DDBJ whole genome shotgun (WGS) entry which is preliminary data.</text>
</comment>
<dbReference type="InterPro" id="IPR000073">
    <property type="entry name" value="AB_hydrolase_1"/>
</dbReference>
<dbReference type="PANTHER" id="PTHR43433">
    <property type="entry name" value="HYDROLASE, ALPHA/BETA FOLD FAMILY PROTEIN"/>
    <property type="match status" value="1"/>
</dbReference>
<name>A0ABW4ETA2_9PSEU</name>
<dbReference type="EMBL" id="JBHUCO010000009">
    <property type="protein sequence ID" value="MFD1517585.1"/>
    <property type="molecule type" value="Genomic_DNA"/>
</dbReference>
<evidence type="ECO:0000259" key="2">
    <source>
        <dbReference type="Pfam" id="PF00561"/>
    </source>
</evidence>
<evidence type="ECO:0000256" key="1">
    <source>
        <dbReference type="ARBA" id="ARBA00022559"/>
    </source>
</evidence>
<dbReference type="Pfam" id="PF00561">
    <property type="entry name" value="Abhydrolase_1"/>
    <property type="match status" value="1"/>
</dbReference>
<dbReference type="Proteomes" id="UP001597114">
    <property type="component" value="Unassembled WGS sequence"/>
</dbReference>
<gene>
    <name evidence="3" type="ORF">ACFSJD_08810</name>
</gene>
<dbReference type="PANTHER" id="PTHR43433:SF5">
    <property type="entry name" value="AB HYDROLASE-1 DOMAIN-CONTAINING PROTEIN"/>
    <property type="match status" value="1"/>
</dbReference>
<proteinExistence type="predicted"/>
<organism evidence="3 4">
    <name type="scientific">Pseudonocardia yunnanensis</name>
    <dbReference type="NCBI Taxonomy" id="58107"/>
    <lineage>
        <taxon>Bacteria</taxon>
        <taxon>Bacillati</taxon>
        <taxon>Actinomycetota</taxon>
        <taxon>Actinomycetes</taxon>
        <taxon>Pseudonocardiales</taxon>
        <taxon>Pseudonocardiaceae</taxon>
        <taxon>Pseudonocardia</taxon>
    </lineage>
</organism>
<evidence type="ECO:0000313" key="3">
    <source>
        <dbReference type="EMBL" id="MFD1517585.1"/>
    </source>
</evidence>
<dbReference type="PRINTS" id="PR00412">
    <property type="entry name" value="EPOXHYDRLASE"/>
</dbReference>
<dbReference type="InterPro" id="IPR050471">
    <property type="entry name" value="AB_hydrolase"/>
</dbReference>
<dbReference type="InterPro" id="IPR000639">
    <property type="entry name" value="Epox_hydrolase-like"/>
</dbReference>
<dbReference type="SUPFAM" id="SSF53474">
    <property type="entry name" value="alpha/beta-Hydrolases"/>
    <property type="match status" value="1"/>
</dbReference>
<dbReference type="InterPro" id="IPR029058">
    <property type="entry name" value="AB_hydrolase_fold"/>
</dbReference>
<dbReference type="PRINTS" id="PR00111">
    <property type="entry name" value="ABHYDROLASE"/>
</dbReference>
<protein>
    <submittedName>
        <fullName evidence="3">Alpha/beta fold hydrolase</fullName>
    </submittedName>
</protein>
<sequence>MSTPLPGLTVHSIRGATQIAARTGGHGPAVLLLHGVGTASASFWAQFDALSATFQLIAWDAFGYGRSSDPPIPAPLDDYADAAAALLDAHGRHDAHVVGVSWGGVVATRLALRHPQRVRTLALVASTYGRRNNEALHEEFVERIDSLRRDGVRAWAQARVDRQVSPEAPPELRRRIVETAAASVRLAGLAAAIHTMADTDHRPQLGAVRAPTIVLCGDRDLITGPVESRVLAEGISGAELVLVPGGGHLLNQDKPAAVDAALQRHWHVFDGHEGGKA</sequence>
<evidence type="ECO:0000313" key="4">
    <source>
        <dbReference type="Proteomes" id="UP001597114"/>
    </source>
</evidence>
<accession>A0ABW4ETA2</accession>
<dbReference type="Gene3D" id="3.40.50.1820">
    <property type="entry name" value="alpha/beta hydrolase"/>
    <property type="match status" value="1"/>
</dbReference>
<reference evidence="4" key="1">
    <citation type="journal article" date="2019" name="Int. J. Syst. Evol. Microbiol.">
        <title>The Global Catalogue of Microorganisms (GCM) 10K type strain sequencing project: providing services to taxonomists for standard genome sequencing and annotation.</title>
        <authorList>
            <consortium name="The Broad Institute Genomics Platform"/>
            <consortium name="The Broad Institute Genome Sequencing Center for Infectious Disease"/>
            <person name="Wu L."/>
            <person name="Ma J."/>
        </authorList>
    </citation>
    <scope>NUCLEOTIDE SEQUENCE [LARGE SCALE GENOMIC DNA]</scope>
    <source>
        <strain evidence="4">CCM 7043</strain>
    </source>
</reference>
<feature type="domain" description="AB hydrolase-1" evidence="2">
    <location>
        <begin position="28"/>
        <end position="254"/>
    </location>
</feature>
<keyword evidence="4" id="KW-1185">Reference proteome</keyword>
<keyword evidence="1" id="KW-0560">Oxidoreductase</keyword>
<dbReference type="GO" id="GO:0016787">
    <property type="term" value="F:hydrolase activity"/>
    <property type="evidence" value="ECO:0007669"/>
    <property type="project" value="UniProtKB-KW"/>
</dbReference>